<name>A0A1W1E3D5_9ZZZZ</name>
<evidence type="ECO:0000259" key="1">
    <source>
        <dbReference type="Pfam" id="PF00149"/>
    </source>
</evidence>
<dbReference type="SUPFAM" id="SSF56300">
    <property type="entry name" value="Metallo-dependent phosphatases"/>
    <property type="match status" value="1"/>
</dbReference>
<dbReference type="Gene3D" id="3.60.21.10">
    <property type="match status" value="1"/>
</dbReference>
<feature type="domain" description="Calcineurin-like phosphoesterase" evidence="1">
    <location>
        <begin position="101"/>
        <end position="322"/>
    </location>
</feature>
<reference evidence="2" key="1">
    <citation type="submission" date="2016-10" db="EMBL/GenBank/DDBJ databases">
        <authorList>
            <person name="de Groot N.N."/>
        </authorList>
    </citation>
    <scope>NUCLEOTIDE SEQUENCE</scope>
</reference>
<organism evidence="2">
    <name type="scientific">hydrothermal vent metagenome</name>
    <dbReference type="NCBI Taxonomy" id="652676"/>
    <lineage>
        <taxon>unclassified sequences</taxon>
        <taxon>metagenomes</taxon>
        <taxon>ecological metagenomes</taxon>
    </lineage>
</organism>
<accession>A0A1W1E3D5</accession>
<dbReference type="InterPro" id="IPR004843">
    <property type="entry name" value="Calcineurin-like_PHP"/>
</dbReference>
<dbReference type="EMBL" id="FPIA01000039">
    <property type="protein sequence ID" value="SFV88371.1"/>
    <property type="molecule type" value="Genomic_DNA"/>
</dbReference>
<gene>
    <name evidence="2" type="ORF">MNB_SUP05-SYMBIONT-7-562</name>
</gene>
<evidence type="ECO:0000313" key="2">
    <source>
        <dbReference type="EMBL" id="SFV88371.1"/>
    </source>
</evidence>
<dbReference type="GO" id="GO:0016787">
    <property type="term" value="F:hydrolase activity"/>
    <property type="evidence" value="ECO:0007669"/>
    <property type="project" value="InterPro"/>
</dbReference>
<protein>
    <submittedName>
        <fullName evidence="2">Phosphoprotein phosphatase</fullName>
    </submittedName>
</protein>
<sequence>MKFFKIITSILLLASFSTYAQSNYQWVQMVANNQLSIRVVLLEDEQCPKVEVNNKPTLMTLRADKTANFPAVCELLVSRDTHSIKINQRALPTLPSRIDHVAILGDTGCRIKNGSVQACNDIEAWPFYELSASLAAKTADVVLHVGDYLYRESPCPKGNAGCKGSPSGYNWDTWNADWFAPANPLLQSAVMAFARGNHEDCNRAYNGWFRYLSPWQYQAEAQGNCTEMEKPYILTLKEVNYIVFDSSYGEDTSTSDMQLALYKTAIEQLQLDKNSTNILLTHRSMWTYNKIKSKYYYGNLTQQIAFKDLFPSKTLFVAGHAHYLQVLDMKTDYDQFVIGNGGTQLIEVGNTTQSSVDIDKHLANFVYSRSGFGYSVLSNIDKKFRFYNQSGTNIGECVWLPGRQASALKCK</sequence>
<dbReference type="Pfam" id="PF00149">
    <property type="entry name" value="Metallophos"/>
    <property type="match status" value="1"/>
</dbReference>
<proteinExistence type="predicted"/>
<dbReference type="InterPro" id="IPR029052">
    <property type="entry name" value="Metallo-depent_PP-like"/>
</dbReference>
<dbReference type="AlphaFoldDB" id="A0A1W1E3D5"/>